<feature type="transmembrane region" description="Helical" evidence="5">
    <location>
        <begin position="274"/>
        <end position="294"/>
    </location>
</feature>
<reference evidence="8" key="1">
    <citation type="submission" date="2018-12" db="EMBL/GenBank/DDBJ databases">
        <title>Tengunoibacter tsumagoiensis gen. nov., sp. nov., Dictyobacter kobayashii sp. nov., D. alpinus sp. nov., and D. joshuensis sp. nov. and description of Dictyobacteraceae fam. nov. within the order Ktedonobacterales isolated from Tengu-no-mugimeshi.</title>
        <authorList>
            <person name="Wang C.M."/>
            <person name="Zheng Y."/>
            <person name="Sakai Y."/>
            <person name="Toyoda A."/>
            <person name="Minakuchi Y."/>
            <person name="Abe K."/>
            <person name="Yokota A."/>
            <person name="Yabe S."/>
        </authorList>
    </citation>
    <scope>NUCLEOTIDE SEQUENCE [LARGE SCALE GENOMIC DNA]</scope>
    <source>
        <strain evidence="8">Uno11</strain>
    </source>
</reference>
<dbReference type="EMBL" id="BIFS01000002">
    <property type="protein sequence ID" value="GCE24101.1"/>
    <property type="molecule type" value="Genomic_DNA"/>
</dbReference>
<feature type="transmembrane region" description="Helical" evidence="5">
    <location>
        <begin position="242"/>
        <end position="262"/>
    </location>
</feature>
<dbReference type="SUPFAM" id="SSF103473">
    <property type="entry name" value="MFS general substrate transporter"/>
    <property type="match status" value="1"/>
</dbReference>
<evidence type="ECO:0000256" key="2">
    <source>
        <dbReference type="ARBA" id="ARBA00022692"/>
    </source>
</evidence>
<dbReference type="PANTHER" id="PTHR23508:SF10">
    <property type="entry name" value="CARBOXYLIC ACID TRANSPORTER PROTEIN HOMOLOG"/>
    <property type="match status" value="1"/>
</dbReference>
<proteinExistence type="predicted"/>
<accession>A0A402AY96</accession>
<evidence type="ECO:0000256" key="5">
    <source>
        <dbReference type="SAM" id="Phobius"/>
    </source>
</evidence>
<dbReference type="OrthoDB" id="9787026at2"/>
<feature type="transmembrane region" description="Helical" evidence="5">
    <location>
        <begin position="331"/>
        <end position="358"/>
    </location>
</feature>
<dbReference type="InterPro" id="IPR005829">
    <property type="entry name" value="Sugar_transporter_CS"/>
</dbReference>
<dbReference type="AlphaFoldDB" id="A0A402AY96"/>
<feature type="transmembrane region" description="Helical" evidence="5">
    <location>
        <begin position="97"/>
        <end position="117"/>
    </location>
</feature>
<organism evidence="7 8">
    <name type="scientific">Dictyobacter kobayashii</name>
    <dbReference type="NCBI Taxonomy" id="2014872"/>
    <lineage>
        <taxon>Bacteria</taxon>
        <taxon>Bacillati</taxon>
        <taxon>Chloroflexota</taxon>
        <taxon>Ktedonobacteria</taxon>
        <taxon>Ktedonobacterales</taxon>
        <taxon>Dictyobacteraceae</taxon>
        <taxon>Dictyobacter</taxon>
    </lineage>
</organism>
<feature type="transmembrane region" description="Helical" evidence="5">
    <location>
        <begin position="48"/>
        <end position="64"/>
    </location>
</feature>
<evidence type="ECO:0000313" key="7">
    <source>
        <dbReference type="EMBL" id="GCE24101.1"/>
    </source>
</evidence>
<dbReference type="Pfam" id="PF07690">
    <property type="entry name" value="MFS_1"/>
    <property type="match status" value="1"/>
</dbReference>
<feature type="transmembrane region" description="Helical" evidence="5">
    <location>
        <begin position="306"/>
        <end position="325"/>
    </location>
</feature>
<feature type="transmembrane region" description="Helical" evidence="5">
    <location>
        <begin position="164"/>
        <end position="182"/>
    </location>
</feature>
<evidence type="ECO:0000259" key="6">
    <source>
        <dbReference type="PROSITE" id="PS50850"/>
    </source>
</evidence>
<dbReference type="PANTHER" id="PTHR23508">
    <property type="entry name" value="CARBOXYLIC ACID TRANSPORTER PROTEIN HOMOLOG"/>
    <property type="match status" value="1"/>
</dbReference>
<dbReference type="RefSeq" id="WP_126557379.1">
    <property type="nucleotide sequence ID" value="NZ_BIFS01000002.1"/>
</dbReference>
<comment type="subcellular location">
    <subcellularLocation>
        <location evidence="1">Cell membrane</location>
        <topology evidence="1">Multi-pass membrane protein</topology>
    </subcellularLocation>
</comment>
<dbReference type="InterPro" id="IPR020846">
    <property type="entry name" value="MFS_dom"/>
</dbReference>
<dbReference type="Gene3D" id="1.20.1250.20">
    <property type="entry name" value="MFS general substrate transporter like domains"/>
    <property type="match status" value="2"/>
</dbReference>
<keyword evidence="8" id="KW-1185">Reference proteome</keyword>
<feature type="transmembrane region" description="Helical" evidence="5">
    <location>
        <begin position="71"/>
        <end position="91"/>
    </location>
</feature>
<keyword evidence="2 5" id="KW-0812">Transmembrane</keyword>
<comment type="caution">
    <text evidence="7">The sequence shown here is derived from an EMBL/GenBank/DDBJ whole genome shotgun (WGS) entry which is preliminary data.</text>
</comment>
<feature type="transmembrane region" description="Helical" evidence="5">
    <location>
        <begin position="370"/>
        <end position="389"/>
    </location>
</feature>
<dbReference type="FunFam" id="1.20.1250.20:FF:000253">
    <property type="entry name" value="Transporter, major facilitator family"/>
    <property type="match status" value="1"/>
</dbReference>
<keyword evidence="4 5" id="KW-0472">Membrane</keyword>
<evidence type="ECO:0000256" key="3">
    <source>
        <dbReference type="ARBA" id="ARBA00022989"/>
    </source>
</evidence>
<dbReference type="PROSITE" id="PS00217">
    <property type="entry name" value="SUGAR_TRANSPORT_2"/>
    <property type="match status" value="1"/>
</dbReference>
<evidence type="ECO:0000256" key="1">
    <source>
        <dbReference type="ARBA" id="ARBA00004651"/>
    </source>
</evidence>
<name>A0A402AY96_9CHLR</name>
<evidence type="ECO:0000256" key="4">
    <source>
        <dbReference type="ARBA" id="ARBA00023136"/>
    </source>
</evidence>
<protein>
    <submittedName>
        <fullName evidence="7">MFS transporter</fullName>
    </submittedName>
</protein>
<dbReference type="PROSITE" id="PS50850">
    <property type="entry name" value="MFS"/>
    <property type="match status" value="1"/>
</dbReference>
<dbReference type="CDD" id="cd17371">
    <property type="entry name" value="MFS_MucK"/>
    <property type="match status" value="1"/>
</dbReference>
<dbReference type="InterPro" id="IPR011701">
    <property type="entry name" value="MFS"/>
</dbReference>
<feature type="transmembrane region" description="Helical" evidence="5">
    <location>
        <begin position="188"/>
        <end position="206"/>
    </location>
</feature>
<dbReference type="GO" id="GO:0046943">
    <property type="term" value="F:carboxylic acid transmembrane transporter activity"/>
    <property type="evidence" value="ECO:0007669"/>
    <property type="project" value="TreeGrafter"/>
</dbReference>
<dbReference type="Proteomes" id="UP000287188">
    <property type="component" value="Unassembled WGS sequence"/>
</dbReference>
<feature type="transmembrane region" description="Helical" evidence="5">
    <location>
        <begin position="395"/>
        <end position="416"/>
    </location>
</feature>
<sequence length="428" mass="46173">MKIDQATTRTPRSRTSVFTFDWYTSLSGRAVHAFWASFLGWALDAFDFQIFTFILSAIAVTFALTQAQSGLIATVTLVVSAFGGVLAGALADSIGRVRTLLLTIMVYALFTFLSGFAPSYPILLLFRSLQGLGFGGEWAAGAIIVAEVANPEQRGRVLGWVQSAWALGWAFALLASTVVLALVPANLAWRIVFWLGIIPALLILYVRRNVQEPEVFVETQESVRTSFSFFEIFRPGLLKTTIFTSLLAVGAQGGYYAIFTWLPTFLKKDRHLSVVGSTPYVLVVIIGSFLGYTISGYINDWIGRKATFVIYALGSALLIVLYTQIPSGANTLLLFLGLPLGFFASGIFSGFGSYLAELFPSRARGAGQGFSYNFGRGVGALFPTIIGYLSATIGLGGAISFGALGYGLCILALFFLPETKGKELVAVD</sequence>
<evidence type="ECO:0000313" key="8">
    <source>
        <dbReference type="Proteomes" id="UP000287188"/>
    </source>
</evidence>
<dbReference type="InterPro" id="IPR036259">
    <property type="entry name" value="MFS_trans_sf"/>
</dbReference>
<keyword evidence="3 5" id="KW-1133">Transmembrane helix</keyword>
<gene>
    <name evidence="7" type="ORF">KDK_79010</name>
</gene>
<feature type="domain" description="Major facilitator superfamily (MFS) profile" evidence="6">
    <location>
        <begin position="33"/>
        <end position="420"/>
    </location>
</feature>
<dbReference type="GO" id="GO:0005886">
    <property type="term" value="C:plasma membrane"/>
    <property type="evidence" value="ECO:0007669"/>
    <property type="project" value="UniProtKB-SubCell"/>
</dbReference>